<organism evidence="21">
    <name type="scientific">Mesobuthus gibbosus</name>
    <name type="common">Mediterranean checkered scorpion</name>
    <name type="synonym">Buthus gibbosus</name>
    <dbReference type="NCBI Taxonomy" id="123226"/>
    <lineage>
        <taxon>Eukaryota</taxon>
        <taxon>Metazoa</taxon>
        <taxon>Ecdysozoa</taxon>
        <taxon>Arthropoda</taxon>
        <taxon>Chelicerata</taxon>
        <taxon>Arachnida</taxon>
        <taxon>Scorpiones</taxon>
        <taxon>Buthida</taxon>
        <taxon>Buthoidea</taxon>
        <taxon>Buthidae</taxon>
        <taxon>Mesobuthus</taxon>
    </lineage>
</organism>
<feature type="transmembrane region" description="Helical" evidence="18">
    <location>
        <begin position="539"/>
        <end position="556"/>
    </location>
</feature>
<feature type="transmembrane region" description="Helical" evidence="18">
    <location>
        <begin position="288"/>
        <end position="310"/>
    </location>
</feature>
<evidence type="ECO:0000256" key="1">
    <source>
        <dbReference type="ARBA" id="ARBA00003257"/>
    </source>
</evidence>
<feature type="transmembrane region" description="Helical" evidence="18">
    <location>
        <begin position="148"/>
        <end position="165"/>
    </location>
</feature>
<dbReference type="InterPro" id="IPR001750">
    <property type="entry name" value="ND/Mrp_TM"/>
</dbReference>
<comment type="function">
    <text evidence="1">Core subunit of the mitochondrial membrane respiratory chain NADH dehydrogenase (Complex I) that is believed to belong to the minimal assembly required for catalysis. Complex I functions in the transfer of electrons from NADH to the respiratory chain. The immediate electron acceptor for the enzyme is believed to be ubiquinone.</text>
</comment>
<reference evidence="21" key="3">
    <citation type="journal article" date="2007" name="Mol. Phylogenet. Evol.">
        <title>The effect of model choice on phylogenetic inference using mitochondrial sequence data: lessons from the scorpions.</title>
        <authorList>
            <person name="Jones M.O."/>
            <person name="Gantenbein B."/>
            <person name="Fet V."/>
            <person name="Blaxter M."/>
        </authorList>
    </citation>
    <scope>NUCLEOTIDE SEQUENCE</scope>
</reference>
<evidence type="ECO:0000256" key="5">
    <source>
        <dbReference type="ARBA" id="ARBA00022448"/>
    </source>
</evidence>
<evidence type="ECO:0000256" key="18">
    <source>
        <dbReference type="SAM" id="Phobius"/>
    </source>
</evidence>
<evidence type="ECO:0000256" key="6">
    <source>
        <dbReference type="ARBA" id="ARBA00022660"/>
    </source>
</evidence>
<evidence type="ECO:0000256" key="9">
    <source>
        <dbReference type="ARBA" id="ARBA00022967"/>
    </source>
</evidence>
<feature type="transmembrane region" description="Helical" evidence="18">
    <location>
        <begin position="238"/>
        <end position="257"/>
    </location>
</feature>
<evidence type="ECO:0000256" key="14">
    <source>
        <dbReference type="ARBA" id="ARBA00023128"/>
    </source>
</evidence>
<comment type="subcellular location">
    <subcellularLocation>
        <location evidence="2">Mitochondrion inner membrane</location>
        <topology evidence="2">Multi-pass membrane protein</topology>
    </subcellularLocation>
</comment>
<dbReference type="EMBL" id="AJ716204">
    <property type="protein sequence ID" value="CAG30059.2"/>
    <property type="molecule type" value="Genomic_DNA"/>
</dbReference>
<dbReference type="Pfam" id="PF06455">
    <property type="entry name" value="NADH5_C"/>
    <property type="match status" value="1"/>
</dbReference>
<dbReference type="PANTHER" id="PTHR42829">
    <property type="entry name" value="NADH-UBIQUINONE OXIDOREDUCTASE CHAIN 5"/>
    <property type="match status" value="1"/>
</dbReference>
<dbReference type="GO" id="GO:0008137">
    <property type="term" value="F:NADH dehydrogenase (ubiquinone) activity"/>
    <property type="evidence" value="ECO:0007669"/>
    <property type="project" value="UniProtKB-EC"/>
</dbReference>
<evidence type="ECO:0000256" key="4">
    <source>
        <dbReference type="ARBA" id="ARBA00021096"/>
    </source>
</evidence>
<dbReference type="Pfam" id="PF00361">
    <property type="entry name" value="Proton_antipo_M"/>
    <property type="match status" value="1"/>
</dbReference>
<evidence type="ECO:0000256" key="3">
    <source>
        <dbReference type="ARBA" id="ARBA00012944"/>
    </source>
</evidence>
<protein>
    <recommendedName>
        <fullName evidence="4">NADH-ubiquinone oxidoreductase chain 5</fullName>
        <ecNumber evidence="3">7.1.1.2</ecNumber>
    </recommendedName>
    <alternativeName>
        <fullName evidence="16">NADH dehydrogenase subunit 5</fullName>
    </alternativeName>
</protein>
<evidence type="ECO:0000256" key="17">
    <source>
        <dbReference type="ARBA" id="ARBA00049551"/>
    </source>
</evidence>
<dbReference type="AlphaFoldDB" id="Q5QRW7"/>
<proteinExistence type="predicted"/>
<dbReference type="GO" id="GO:0003954">
    <property type="term" value="F:NADH dehydrogenase activity"/>
    <property type="evidence" value="ECO:0007669"/>
    <property type="project" value="TreeGrafter"/>
</dbReference>
<evidence type="ECO:0000256" key="10">
    <source>
        <dbReference type="ARBA" id="ARBA00022982"/>
    </source>
</evidence>
<evidence type="ECO:0000313" key="21">
    <source>
        <dbReference type="EMBL" id="CAG30059.2"/>
    </source>
</evidence>
<sequence>MSKVWSKNLIILQNSLVFPQLPKLVKQMILSFSLIPWPNMISTNLEFILILDWISLTFTSSACYHLKNSSSIFSWVYNSSKKQTRFIYLLLFFVLSMLLFISSPNLMSLLLGWDGLGLVSYCLVIYYQNPRSLNAGLLTILSNRIGDVMILMAISLSLPFGSWDILSMNLNLHSPMIFFFILLAAMTKSAQILFAAWLPAAMAAPTPISALVHSSTLVTAGVYLLIRFQNMFPKSLSILLLLSATFTMLMAGVSATMETDLKKIIALSTLSQLAIMMLALALNFWKLAYFHMITHAMFKALMFLCAGFIIHNSKNNQDIRKMGILLLSSPTTSTCLMISSITLMGFPFTSGFFSKDLILESLLFKETNQMIFLLIFFSFGLTMMYSFRLAFCALWTTNANHNNSLILEKTEMTTPISLLTFMALTLGASLNWTLIDSAPFLLPIPLKIMGLLLILLGTNSGVILWLLQSPLPQFKQNSSFFTNMWFLPSLSPKPFLALLPPLLLLKFFELGWSEKIGPQGMHLFISSTSNTLASTQKNNPLLILITTAIALLFLFLF</sequence>
<dbReference type="GO" id="GO:0005743">
    <property type="term" value="C:mitochondrial inner membrane"/>
    <property type="evidence" value="ECO:0007669"/>
    <property type="project" value="UniProtKB-SubCell"/>
</dbReference>
<keyword evidence="14 21" id="KW-0496">Mitochondrion</keyword>
<evidence type="ECO:0000259" key="20">
    <source>
        <dbReference type="Pfam" id="PF06455"/>
    </source>
</evidence>
<dbReference type="InterPro" id="IPR010934">
    <property type="entry name" value="NADH_DH_su5_C"/>
</dbReference>
<name>Q5QRW7_MESGB</name>
<keyword evidence="11 18" id="KW-1133">Transmembrane helix</keyword>
<evidence type="ECO:0000256" key="7">
    <source>
        <dbReference type="ARBA" id="ARBA00022692"/>
    </source>
</evidence>
<feature type="transmembrane region" description="Helical" evidence="18">
    <location>
        <begin position="416"/>
        <end position="435"/>
    </location>
</feature>
<feature type="transmembrane region" description="Helical" evidence="18">
    <location>
        <begin position="177"/>
        <end position="198"/>
    </location>
</feature>
<dbReference type="PRINTS" id="PR01434">
    <property type="entry name" value="NADHDHGNASE5"/>
</dbReference>
<evidence type="ECO:0000256" key="15">
    <source>
        <dbReference type="ARBA" id="ARBA00023136"/>
    </source>
</evidence>
<evidence type="ECO:0000256" key="8">
    <source>
        <dbReference type="ARBA" id="ARBA00022792"/>
    </source>
</evidence>
<feature type="domain" description="NADH dehydrogenase subunit 5 C-terminal" evidence="20">
    <location>
        <begin position="385"/>
        <end position="557"/>
    </location>
</feature>
<dbReference type="EC" id="7.1.1.2" evidence="3"/>
<evidence type="ECO:0000256" key="16">
    <source>
        <dbReference type="ARBA" id="ARBA00031027"/>
    </source>
</evidence>
<keyword evidence="12" id="KW-0520">NAD</keyword>
<accession>Q5QRW7</accession>
<feature type="transmembrane region" description="Helical" evidence="18">
    <location>
        <begin position="370"/>
        <end position="395"/>
    </location>
</feature>
<keyword evidence="7 18" id="KW-0812">Transmembrane</keyword>
<feature type="transmembrane region" description="Helical" evidence="18">
    <location>
        <begin position="264"/>
        <end position="282"/>
    </location>
</feature>
<feature type="transmembrane region" description="Helical" evidence="18">
    <location>
        <begin position="447"/>
        <end position="467"/>
    </location>
</feature>
<keyword evidence="8" id="KW-0999">Mitochondrion inner membrane</keyword>
<keyword evidence="10" id="KW-0249">Electron transport</keyword>
<feature type="transmembrane region" description="Helical" evidence="18">
    <location>
        <begin position="322"/>
        <end position="350"/>
    </location>
</feature>
<keyword evidence="15 18" id="KW-0472">Membrane</keyword>
<dbReference type="InterPro" id="IPR003945">
    <property type="entry name" value="NU5C-like"/>
</dbReference>
<feature type="transmembrane region" description="Helical" evidence="18">
    <location>
        <begin position="86"/>
        <end position="103"/>
    </location>
</feature>
<reference evidence="21" key="1">
    <citation type="journal article" date="2005" name="Gene">
        <title>The mitochondrial genome sequence of the scorpion Centruroides limpidus (Karsch 1879) (Chelicerata; Arachnida).</title>
        <authorList>
            <person name="Davila S."/>
            <person name="Pinero D."/>
            <person name="Bustos P."/>
            <person name="Cevallos M.A."/>
            <person name="Davila G."/>
        </authorList>
    </citation>
    <scope>NUCLEOTIDE SEQUENCE</scope>
</reference>
<evidence type="ECO:0000259" key="19">
    <source>
        <dbReference type="Pfam" id="PF00361"/>
    </source>
</evidence>
<keyword evidence="5" id="KW-0813">Transport</keyword>
<keyword evidence="13" id="KW-0830">Ubiquinone</keyword>
<evidence type="ECO:0000256" key="11">
    <source>
        <dbReference type="ARBA" id="ARBA00022989"/>
    </source>
</evidence>
<evidence type="ECO:0000256" key="2">
    <source>
        <dbReference type="ARBA" id="ARBA00004448"/>
    </source>
</evidence>
<dbReference type="PANTHER" id="PTHR42829:SF2">
    <property type="entry name" value="NADH-UBIQUINONE OXIDOREDUCTASE CHAIN 5"/>
    <property type="match status" value="1"/>
</dbReference>
<feature type="transmembrane region" description="Helical" evidence="18">
    <location>
        <begin position="109"/>
        <end position="127"/>
    </location>
</feature>
<reference evidence="21" key="2">
    <citation type="journal article" date="2005" name="Proc. R. Soc. Lond., B, Biol. Sci.">
        <title>Evidence for recombination in scorpion mitochondrial DNA (Scorpiones: Buthidae).</title>
        <authorList>
            <person name="Gantenbein-Ritter B."/>
            <person name="Fet V."/>
            <person name="Gantenbein-Ritter I.A."/>
            <person name="Balloux F."/>
        </authorList>
    </citation>
    <scope>NUCLEOTIDE SEQUENCE</scope>
</reference>
<keyword evidence="6" id="KW-0679">Respiratory chain</keyword>
<gene>
    <name evidence="21" type="primary">nad5</name>
</gene>
<dbReference type="GO" id="GO:0042773">
    <property type="term" value="P:ATP synthesis coupled electron transport"/>
    <property type="evidence" value="ECO:0007669"/>
    <property type="project" value="InterPro"/>
</dbReference>
<keyword evidence="9" id="KW-1278">Translocase</keyword>
<evidence type="ECO:0000256" key="13">
    <source>
        <dbReference type="ARBA" id="ARBA00023075"/>
    </source>
</evidence>
<comment type="catalytic activity">
    <reaction evidence="17">
        <text>a ubiquinone + NADH + 5 H(+)(in) = a ubiquinol + NAD(+) + 4 H(+)(out)</text>
        <dbReference type="Rhea" id="RHEA:29091"/>
        <dbReference type="Rhea" id="RHEA-COMP:9565"/>
        <dbReference type="Rhea" id="RHEA-COMP:9566"/>
        <dbReference type="ChEBI" id="CHEBI:15378"/>
        <dbReference type="ChEBI" id="CHEBI:16389"/>
        <dbReference type="ChEBI" id="CHEBI:17976"/>
        <dbReference type="ChEBI" id="CHEBI:57540"/>
        <dbReference type="ChEBI" id="CHEBI:57945"/>
        <dbReference type="EC" id="7.1.1.2"/>
    </reaction>
</comment>
<dbReference type="GO" id="GO:0015990">
    <property type="term" value="P:electron transport coupled proton transport"/>
    <property type="evidence" value="ECO:0007669"/>
    <property type="project" value="TreeGrafter"/>
</dbReference>
<feature type="domain" description="NADH:quinone oxidoreductase/Mrp antiporter transmembrane" evidence="19">
    <location>
        <begin position="103"/>
        <end position="375"/>
    </location>
</feature>
<geneLocation type="mitochondrion" evidence="21"/>
<evidence type="ECO:0000256" key="12">
    <source>
        <dbReference type="ARBA" id="ARBA00023027"/>
    </source>
</evidence>
<feature type="transmembrane region" description="Helical" evidence="18">
    <location>
        <begin position="210"/>
        <end position="226"/>
    </location>
</feature>